<protein>
    <submittedName>
        <fullName evidence="2">Uncharacterized protein</fullName>
    </submittedName>
</protein>
<dbReference type="EMBL" id="CAUYUJ010005050">
    <property type="protein sequence ID" value="CAK0812079.1"/>
    <property type="molecule type" value="Genomic_DNA"/>
</dbReference>
<evidence type="ECO:0000313" key="3">
    <source>
        <dbReference type="Proteomes" id="UP001189429"/>
    </source>
</evidence>
<feature type="signal peptide" evidence="1">
    <location>
        <begin position="1"/>
        <end position="23"/>
    </location>
</feature>
<accession>A0ABN9R3P6</accession>
<dbReference type="Proteomes" id="UP001189429">
    <property type="component" value="Unassembled WGS sequence"/>
</dbReference>
<sequence>MGVCSRRFLFLLAISACAKGGRADLALGLLEGIERARLRPDVVSLNASISACDWGGRTTGDTETWLNVVQIAAGTVGLEVPWGSLQLLRGRCHGDVRTPQGEGRYSQ</sequence>
<evidence type="ECO:0000313" key="2">
    <source>
        <dbReference type="EMBL" id="CAK0812079.1"/>
    </source>
</evidence>
<keyword evidence="3" id="KW-1185">Reference proteome</keyword>
<name>A0ABN9R3P6_9DINO</name>
<keyword evidence="1" id="KW-0732">Signal</keyword>
<feature type="chain" id="PRO_5046024380" evidence="1">
    <location>
        <begin position="24"/>
        <end position="107"/>
    </location>
</feature>
<dbReference type="Gene3D" id="1.25.40.10">
    <property type="entry name" value="Tetratricopeptide repeat domain"/>
    <property type="match status" value="1"/>
</dbReference>
<evidence type="ECO:0000256" key="1">
    <source>
        <dbReference type="SAM" id="SignalP"/>
    </source>
</evidence>
<dbReference type="InterPro" id="IPR011990">
    <property type="entry name" value="TPR-like_helical_dom_sf"/>
</dbReference>
<organism evidence="2 3">
    <name type="scientific">Prorocentrum cordatum</name>
    <dbReference type="NCBI Taxonomy" id="2364126"/>
    <lineage>
        <taxon>Eukaryota</taxon>
        <taxon>Sar</taxon>
        <taxon>Alveolata</taxon>
        <taxon>Dinophyceae</taxon>
        <taxon>Prorocentrales</taxon>
        <taxon>Prorocentraceae</taxon>
        <taxon>Prorocentrum</taxon>
    </lineage>
</organism>
<reference evidence="2" key="1">
    <citation type="submission" date="2023-10" db="EMBL/GenBank/DDBJ databases">
        <authorList>
            <person name="Chen Y."/>
            <person name="Shah S."/>
            <person name="Dougan E. K."/>
            <person name="Thang M."/>
            <person name="Chan C."/>
        </authorList>
    </citation>
    <scope>NUCLEOTIDE SEQUENCE [LARGE SCALE GENOMIC DNA]</scope>
</reference>
<proteinExistence type="predicted"/>
<gene>
    <name evidence="2" type="ORF">PCOR1329_LOCUS16459</name>
</gene>
<comment type="caution">
    <text evidence="2">The sequence shown here is derived from an EMBL/GenBank/DDBJ whole genome shotgun (WGS) entry which is preliminary data.</text>
</comment>
<feature type="non-terminal residue" evidence="2">
    <location>
        <position position="107"/>
    </location>
</feature>